<feature type="transmembrane region" description="Helical" evidence="1">
    <location>
        <begin position="6"/>
        <end position="33"/>
    </location>
</feature>
<feature type="transmembrane region" description="Helical" evidence="1">
    <location>
        <begin position="302"/>
        <end position="320"/>
    </location>
</feature>
<feature type="transmembrane region" description="Helical" evidence="1">
    <location>
        <begin position="167"/>
        <end position="189"/>
    </location>
</feature>
<evidence type="ECO:0000313" key="3">
    <source>
        <dbReference type="Proteomes" id="UP001179280"/>
    </source>
</evidence>
<feature type="transmembrane region" description="Helical" evidence="1">
    <location>
        <begin position="341"/>
        <end position="363"/>
    </location>
</feature>
<evidence type="ECO:0000313" key="2">
    <source>
        <dbReference type="EMBL" id="MBM7838983.1"/>
    </source>
</evidence>
<feature type="transmembrane region" description="Helical" evidence="1">
    <location>
        <begin position="76"/>
        <end position="96"/>
    </location>
</feature>
<comment type="caution">
    <text evidence="2">The sequence shown here is derived from an EMBL/GenBank/DDBJ whole genome shotgun (WGS) entry which is preliminary data.</text>
</comment>
<feature type="transmembrane region" description="Helical" evidence="1">
    <location>
        <begin position="375"/>
        <end position="398"/>
    </location>
</feature>
<feature type="transmembrane region" description="Helical" evidence="1">
    <location>
        <begin position="240"/>
        <end position="273"/>
    </location>
</feature>
<keyword evidence="1" id="KW-0812">Transmembrane</keyword>
<reference evidence="2" key="1">
    <citation type="submission" date="2021-01" db="EMBL/GenBank/DDBJ databases">
        <title>Genomic Encyclopedia of Type Strains, Phase IV (KMG-IV): sequencing the most valuable type-strain genomes for metagenomic binning, comparative biology and taxonomic classification.</title>
        <authorList>
            <person name="Goeker M."/>
        </authorList>
    </citation>
    <scope>NUCLEOTIDE SEQUENCE</scope>
    <source>
        <strain evidence="2">DSM 21943</strain>
    </source>
</reference>
<organism evidence="2 3">
    <name type="scientific">Shouchella xiaoxiensis</name>
    <dbReference type="NCBI Taxonomy" id="766895"/>
    <lineage>
        <taxon>Bacteria</taxon>
        <taxon>Bacillati</taxon>
        <taxon>Bacillota</taxon>
        <taxon>Bacilli</taxon>
        <taxon>Bacillales</taxon>
        <taxon>Bacillaceae</taxon>
        <taxon>Shouchella</taxon>
    </lineage>
</organism>
<evidence type="ECO:0000256" key="1">
    <source>
        <dbReference type="SAM" id="Phobius"/>
    </source>
</evidence>
<dbReference type="RefSeq" id="WP_204466343.1">
    <property type="nucleotide sequence ID" value="NZ_JAFBCV010000006.1"/>
</dbReference>
<keyword evidence="1" id="KW-1133">Transmembrane helix</keyword>
<sequence length="442" mass="49163">MQRLYYGAVLFLVFLALAFDSELLLTISGWLAIPMLIYSFTKSNRLFKGMGLAFLLGGLILLPFSEQSLVSLPSLFSSNLTLVVFVAVVPLMQAAIESLRYDQQVKSWLFQGTKKKGQLQNRSLLTTYGFVPFMNLSVLPLLQHTLMDELTTLPKKKRDRLISRTTLRGYALALVWMPMEIMVVTALGITGESYLSILPLLLLLTVLMTGYELLKNRFWLSAPVELAPLDKTIGRSRRSLFASVLLFLILVIAVGEWLGLSFIMTVILLIPLFAYSWTKLMGEAETFLEKGKQALSHQIKSGIHPFLVLFISLGWFTGILNGTELLSMVQEPLRAFSEFPVVLLGAIPLSFYALAFVGIHPIASMVLIHEVVGPILMPVMPAGLTIMYIVSALATFTISPYGIVVTMTARHTEQNPYRIMLTNLPFALLFGALAVVVTMIFL</sequence>
<feature type="transmembrane region" description="Helical" evidence="1">
    <location>
        <begin position="419"/>
        <end position="441"/>
    </location>
</feature>
<gene>
    <name evidence="2" type="ORF">JOC54_002253</name>
</gene>
<accession>A0ABS2STX3</accession>
<dbReference type="Proteomes" id="UP001179280">
    <property type="component" value="Unassembled WGS sequence"/>
</dbReference>
<name>A0ABS2STX3_9BACI</name>
<keyword evidence="1" id="KW-0472">Membrane</keyword>
<feature type="transmembrane region" description="Helical" evidence="1">
    <location>
        <begin position="195"/>
        <end position="214"/>
    </location>
</feature>
<protein>
    <submittedName>
        <fullName evidence="2">Uncharacterized protein</fullName>
    </submittedName>
</protein>
<proteinExistence type="predicted"/>
<keyword evidence="3" id="KW-1185">Reference proteome</keyword>
<feature type="transmembrane region" description="Helical" evidence="1">
    <location>
        <begin position="45"/>
        <end position="64"/>
    </location>
</feature>
<dbReference type="EMBL" id="JAFBCV010000006">
    <property type="protein sequence ID" value="MBM7838983.1"/>
    <property type="molecule type" value="Genomic_DNA"/>
</dbReference>